<organism evidence="2 3">
    <name type="scientific">Xylanibacter ruminicola</name>
    <name type="common">Prevotella ruminicola</name>
    <dbReference type="NCBI Taxonomy" id="839"/>
    <lineage>
        <taxon>Bacteria</taxon>
        <taxon>Pseudomonadati</taxon>
        <taxon>Bacteroidota</taxon>
        <taxon>Bacteroidia</taxon>
        <taxon>Bacteroidales</taxon>
        <taxon>Prevotellaceae</taxon>
        <taxon>Xylanibacter</taxon>
    </lineage>
</organism>
<dbReference type="PANTHER" id="PTHR43174">
    <property type="entry name" value="UDP-N-ACETYLGLUCOSAMINE 2-EPIMERASE"/>
    <property type="match status" value="1"/>
</dbReference>
<dbReference type="InterPro" id="IPR003331">
    <property type="entry name" value="UDP_GlcNAc_Epimerase_2_dom"/>
</dbReference>
<dbReference type="CDD" id="cd03786">
    <property type="entry name" value="GTB_UDP-GlcNAc_2-Epimerase"/>
    <property type="match status" value="1"/>
</dbReference>
<dbReference type="GO" id="GO:0004553">
    <property type="term" value="F:hydrolase activity, hydrolyzing O-glycosyl compounds"/>
    <property type="evidence" value="ECO:0007669"/>
    <property type="project" value="InterPro"/>
</dbReference>
<name>A0A9D5S732_XYLRU</name>
<accession>A0A9D5S732</accession>
<dbReference type="AlphaFoldDB" id="A0A9D5S732"/>
<sequence length="386" mass="42887">MRKICVVTGTRAEYGLLSRLMGMIKDSDQTQLQVIVTNMHLSQKYGNTYQEIEKDGFTIDCKIPIIDQNAEDNAVTTVKSMATALSGFAEAYNTLKPDLVVVLGDRYEILAAATAALIERIPIAHLHGGEVTEGAYDDAIRHSITKMSHLHFTSTEEYRNRVIQLGEQPDRVFYVGAPGVENIKKFPLMSKEEVEESVNFKLDENTILVTYHPVTLGDHTAGKDIKEFLGALEERKDLRVFFTMPNSDTGSQAIVDAINEFVANNSDRAIAYKSLGIKRYLSVMKYAGAVVGNSSSGLLEVPSFGIPTLNIGDRQKGRMAADSVYNCETDKESILKGLDVILSPAFKKKAAETHNPYEKANTAEEIFKVISTYPLEELKQKHFYDL</sequence>
<feature type="domain" description="UDP-N-acetylglucosamine 2-epimerase" evidence="1">
    <location>
        <begin position="25"/>
        <end position="370"/>
    </location>
</feature>
<keyword evidence="2" id="KW-0378">Hydrolase</keyword>
<dbReference type="EMBL" id="SUYC01000005">
    <property type="protein sequence ID" value="MBE6270408.1"/>
    <property type="molecule type" value="Genomic_DNA"/>
</dbReference>
<protein>
    <submittedName>
        <fullName evidence="2">UDP-N-acetylglucosamine 2-epimerase (Hydrolyzing)</fullName>
        <ecNumber evidence="2">3.2.1.183</ecNumber>
    </submittedName>
</protein>
<evidence type="ECO:0000313" key="2">
    <source>
        <dbReference type="EMBL" id="MBE6270408.1"/>
    </source>
</evidence>
<gene>
    <name evidence="2" type="primary">neuC</name>
    <name evidence="2" type="ORF">E7101_05590</name>
</gene>
<dbReference type="SUPFAM" id="SSF53756">
    <property type="entry name" value="UDP-Glycosyltransferase/glycogen phosphorylase"/>
    <property type="match status" value="1"/>
</dbReference>
<evidence type="ECO:0000259" key="1">
    <source>
        <dbReference type="Pfam" id="PF02350"/>
    </source>
</evidence>
<reference evidence="2" key="1">
    <citation type="submission" date="2019-04" db="EMBL/GenBank/DDBJ databases">
        <title>Evolution of Biomass-Degrading Anaerobic Consortia Revealed by Metagenomics.</title>
        <authorList>
            <person name="Peng X."/>
        </authorList>
    </citation>
    <scope>NUCLEOTIDE SEQUENCE</scope>
    <source>
        <strain evidence="2">SIG140</strain>
    </source>
</reference>
<dbReference type="GO" id="GO:0006047">
    <property type="term" value="P:UDP-N-acetylglucosamine metabolic process"/>
    <property type="evidence" value="ECO:0007669"/>
    <property type="project" value="InterPro"/>
</dbReference>
<comment type="caution">
    <text evidence="2">The sequence shown here is derived from an EMBL/GenBank/DDBJ whole genome shotgun (WGS) entry which is preliminary data.</text>
</comment>
<evidence type="ECO:0000313" key="3">
    <source>
        <dbReference type="Proteomes" id="UP000806522"/>
    </source>
</evidence>
<dbReference type="PANTHER" id="PTHR43174:SF3">
    <property type="entry name" value="UDP-N-ACETYLGLUCOSAMINE 2-EPIMERASE"/>
    <property type="match status" value="1"/>
</dbReference>
<dbReference type="Pfam" id="PF02350">
    <property type="entry name" value="Epimerase_2"/>
    <property type="match status" value="1"/>
</dbReference>
<dbReference type="InterPro" id="IPR029767">
    <property type="entry name" value="WecB-like"/>
</dbReference>
<dbReference type="Proteomes" id="UP000806522">
    <property type="component" value="Unassembled WGS sequence"/>
</dbReference>
<dbReference type="InterPro" id="IPR020004">
    <property type="entry name" value="UDP-GlcNAc_Epase"/>
</dbReference>
<dbReference type="Gene3D" id="3.40.50.2000">
    <property type="entry name" value="Glycogen Phosphorylase B"/>
    <property type="match status" value="2"/>
</dbReference>
<dbReference type="EC" id="3.2.1.183" evidence="2"/>
<proteinExistence type="predicted"/>
<keyword evidence="2" id="KW-0326">Glycosidase</keyword>
<dbReference type="NCBIfam" id="TIGR03568">
    <property type="entry name" value="NeuC_NnaA"/>
    <property type="match status" value="1"/>
</dbReference>